<sequence>MIIFFVSLFIFGAKASIARADDHLEASQLQFLRFVLPDYFSKVSDNQLESITAYQTDEKLSYKQQKDETFRYLKENSIDREIVQHFEDYYKLEAAKRGRFHKFSENLAKAIDDYFAIYNKRDRPMRENKQEINALINRLEKPIAGALKIAINELESSKLLNASKKKTVTEGKRDDLGNLNVDI</sequence>
<feature type="signal peptide" evidence="1">
    <location>
        <begin position="1"/>
        <end position="20"/>
    </location>
</feature>
<protein>
    <recommendedName>
        <fullName evidence="4">DUF148 domain-containing protein</fullName>
    </recommendedName>
</protein>
<evidence type="ECO:0008006" key="4">
    <source>
        <dbReference type="Google" id="ProtNLM"/>
    </source>
</evidence>
<name>A0AAF3FBA3_9BILA</name>
<accession>A0AAF3FBA3</accession>
<evidence type="ECO:0000313" key="2">
    <source>
        <dbReference type="Proteomes" id="UP000887575"/>
    </source>
</evidence>
<proteinExistence type="predicted"/>
<evidence type="ECO:0000256" key="1">
    <source>
        <dbReference type="SAM" id="SignalP"/>
    </source>
</evidence>
<evidence type="ECO:0000313" key="3">
    <source>
        <dbReference type="WBParaSite" id="MBELARI_LOCUS4212"/>
    </source>
</evidence>
<reference evidence="3" key="1">
    <citation type="submission" date="2024-02" db="UniProtKB">
        <authorList>
            <consortium name="WormBaseParasite"/>
        </authorList>
    </citation>
    <scope>IDENTIFICATION</scope>
</reference>
<feature type="chain" id="PRO_5042103534" description="DUF148 domain-containing protein" evidence="1">
    <location>
        <begin position="21"/>
        <end position="183"/>
    </location>
</feature>
<dbReference type="AlphaFoldDB" id="A0AAF3FBA3"/>
<dbReference type="WBParaSite" id="MBELARI_LOCUS4212">
    <property type="protein sequence ID" value="MBELARI_LOCUS4212"/>
    <property type="gene ID" value="MBELARI_LOCUS4212"/>
</dbReference>
<dbReference type="Proteomes" id="UP000887575">
    <property type="component" value="Unassembled WGS sequence"/>
</dbReference>
<keyword evidence="2" id="KW-1185">Reference proteome</keyword>
<organism evidence="2 3">
    <name type="scientific">Mesorhabditis belari</name>
    <dbReference type="NCBI Taxonomy" id="2138241"/>
    <lineage>
        <taxon>Eukaryota</taxon>
        <taxon>Metazoa</taxon>
        <taxon>Ecdysozoa</taxon>
        <taxon>Nematoda</taxon>
        <taxon>Chromadorea</taxon>
        <taxon>Rhabditida</taxon>
        <taxon>Rhabditina</taxon>
        <taxon>Rhabditomorpha</taxon>
        <taxon>Rhabditoidea</taxon>
        <taxon>Rhabditidae</taxon>
        <taxon>Mesorhabditinae</taxon>
        <taxon>Mesorhabditis</taxon>
    </lineage>
</organism>
<keyword evidence="1" id="KW-0732">Signal</keyword>